<keyword evidence="2" id="KW-0479">Metal-binding</keyword>
<dbReference type="EMBL" id="WVHS01000001">
    <property type="protein sequence ID" value="MXV14628.1"/>
    <property type="molecule type" value="Genomic_DNA"/>
</dbReference>
<evidence type="ECO:0000256" key="3">
    <source>
        <dbReference type="ARBA" id="ARBA00022801"/>
    </source>
</evidence>
<reference evidence="6 7" key="1">
    <citation type="submission" date="2019-11" db="EMBL/GenBank/DDBJ databases">
        <title>Pedobacter sp. HMF7056 Genome sequencing and assembly.</title>
        <authorList>
            <person name="Kang H."/>
            <person name="Kim H."/>
            <person name="Joh K."/>
        </authorList>
    </citation>
    <scope>NUCLEOTIDE SEQUENCE [LARGE SCALE GENOMIC DNA]</scope>
    <source>
        <strain evidence="6 7">HMF7056</strain>
    </source>
</reference>
<dbReference type="HAMAP" id="MF_01256">
    <property type="entry name" value="YfiT_hydrol"/>
    <property type="match status" value="1"/>
</dbReference>
<comment type="caution">
    <text evidence="6">The sequence shown here is derived from an EMBL/GenBank/DDBJ whole genome shotgun (WGS) entry which is preliminary data.</text>
</comment>
<evidence type="ECO:0000256" key="1">
    <source>
        <dbReference type="ARBA" id="ARBA00022490"/>
    </source>
</evidence>
<dbReference type="AlphaFoldDB" id="A0A7K1XV06"/>
<keyword evidence="1" id="KW-0963">Cytoplasm</keyword>
<evidence type="ECO:0000256" key="2">
    <source>
        <dbReference type="ARBA" id="ARBA00022723"/>
    </source>
</evidence>
<dbReference type="SUPFAM" id="SSF109854">
    <property type="entry name" value="DinB/YfiT-like putative metalloenzymes"/>
    <property type="match status" value="1"/>
</dbReference>
<evidence type="ECO:0000313" key="7">
    <source>
        <dbReference type="Proteomes" id="UP000451233"/>
    </source>
</evidence>
<dbReference type="InterPro" id="IPR034660">
    <property type="entry name" value="DinB/YfiT-like"/>
</dbReference>
<name>A0A7K1XV06_9SPHI</name>
<dbReference type="GO" id="GO:0046872">
    <property type="term" value="F:metal ion binding"/>
    <property type="evidence" value="ECO:0007669"/>
    <property type="project" value="UniProtKB-KW"/>
</dbReference>
<sequence length="178" mass="20816">MTTQPDLRYPIGKYVSPAQITPEQVDNWIAEIAMLPAKMHDAAAGLTDEQLDMPYRPGGWTLRQVFHHVPDSHANAYIRFKLGITEDRPTIRPYFEDRWAETEDGKFAPVQVSLNLLDALHQRWVLFLRSLTPADLERTYVHPEHGKTFVLKDMIGMYVWHGEHHLQQVMEMRRRNGW</sequence>
<dbReference type="InterPro" id="IPR023774">
    <property type="entry name" value="Put_metal_dep_hydrolase_YfiT"/>
</dbReference>
<dbReference type="NCBIfam" id="NF009807">
    <property type="entry name" value="PRK13291.1"/>
    <property type="match status" value="1"/>
</dbReference>
<keyword evidence="7" id="KW-1185">Reference proteome</keyword>
<dbReference type="InterPro" id="IPR024775">
    <property type="entry name" value="DinB-like"/>
</dbReference>
<dbReference type="Gene3D" id="1.20.120.450">
    <property type="entry name" value="dinb family like domain"/>
    <property type="match status" value="1"/>
</dbReference>
<accession>A0A7K1XV06</accession>
<dbReference type="RefSeq" id="WP_160905588.1">
    <property type="nucleotide sequence ID" value="NZ_WVHS01000001.1"/>
</dbReference>
<protein>
    <submittedName>
        <fullName evidence="6">Putative metal-dependent hydrolase</fullName>
    </submittedName>
</protein>
<feature type="domain" description="DinB-like" evidence="5">
    <location>
        <begin position="36"/>
        <end position="169"/>
    </location>
</feature>
<evidence type="ECO:0000259" key="5">
    <source>
        <dbReference type="Pfam" id="PF12867"/>
    </source>
</evidence>
<keyword evidence="3 6" id="KW-0378">Hydrolase</keyword>
<keyword evidence="4" id="KW-0862">Zinc</keyword>
<dbReference type="GO" id="GO:0016787">
    <property type="term" value="F:hydrolase activity"/>
    <property type="evidence" value="ECO:0007669"/>
    <property type="project" value="UniProtKB-KW"/>
</dbReference>
<evidence type="ECO:0000256" key="4">
    <source>
        <dbReference type="ARBA" id="ARBA00022833"/>
    </source>
</evidence>
<dbReference type="Pfam" id="PF12867">
    <property type="entry name" value="DinB_2"/>
    <property type="match status" value="1"/>
</dbReference>
<dbReference type="Proteomes" id="UP000451233">
    <property type="component" value="Unassembled WGS sequence"/>
</dbReference>
<gene>
    <name evidence="6" type="ORF">GS398_04910</name>
</gene>
<organism evidence="6 7">
    <name type="scientific">Hufsiella ginkgonis</name>
    <dbReference type="NCBI Taxonomy" id="2695274"/>
    <lineage>
        <taxon>Bacteria</taxon>
        <taxon>Pseudomonadati</taxon>
        <taxon>Bacteroidota</taxon>
        <taxon>Sphingobacteriia</taxon>
        <taxon>Sphingobacteriales</taxon>
        <taxon>Sphingobacteriaceae</taxon>
        <taxon>Hufsiella</taxon>
    </lineage>
</organism>
<evidence type="ECO:0000313" key="6">
    <source>
        <dbReference type="EMBL" id="MXV14628.1"/>
    </source>
</evidence>
<proteinExistence type="inferred from homology"/>